<dbReference type="GO" id="GO:0006532">
    <property type="term" value="P:aspartate biosynthetic process"/>
    <property type="evidence" value="ECO:0007669"/>
    <property type="project" value="TreeGrafter"/>
</dbReference>
<evidence type="ECO:0000256" key="6">
    <source>
        <dbReference type="ARBA" id="ARBA00022898"/>
    </source>
</evidence>
<dbReference type="InterPro" id="IPR015424">
    <property type="entry name" value="PyrdxlP-dep_Trfase"/>
</dbReference>
<accession>A0A1L9TI45</accession>
<evidence type="ECO:0000256" key="2">
    <source>
        <dbReference type="ARBA" id="ARBA00007441"/>
    </source>
</evidence>
<comment type="subunit">
    <text evidence="3">Homodimer.</text>
</comment>
<organism evidence="8 9">
    <name type="scientific">Aspergillus sydowii CBS 593.65</name>
    <dbReference type="NCBI Taxonomy" id="1036612"/>
    <lineage>
        <taxon>Eukaryota</taxon>
        <taxon>Fungi</taxon>
        <taxon>Dikarya</taxon>
        <taxon>Ascomycota</taxon>
        <taxon>Pezizomycotina</taxon>
        <taxon>Eurotiomycetes</taxon>
        <taxon>Eurotiomycetidae</taxon>
        <taxon>Eurotiales</taxon>
        <taxon>Aspergillaceae</taxon>
        <taxon>Aspergillus</taxon>
        <taxon>Aspergillus subgen. Nidulantes</taxon>
    </lineage>
</organism>
<dbReference type="GO" id="GO:0030170">
    <property type="term" value="F:pyridoxal phosphate binding"/>
    <property type="evidence" value="ECO:0007669"/>
    <property type="project" value="InterPro"/>
</dbReference>
<reference evidence="9" key="1">
    <citation type="journal article" date="2017" name="Genome Biol.">
        <title>Comparative genomics reveals high biological diversity and specific adaptations in the industrially and medically important fungal genus Aspergillus.</title>
        <authorList>
            <person name="de Vries R.P."/>
            <person name="Riley R."/>
            <person name="Wiebenga A."/>
            <person name="Aguilar-Osorio G."/>
            <person name="Amillis S."/>
            <person name="Uchima C.A."/>
            <person name="Anderluh G."/>
            <person name="Asadollahi M."/>
            <person name="Askin M."/>
            <person name="Barry K."/>
            <person name="Battaglia E."/>
            <person name="Bayram O."/>
            <person name="Benocci T."/>
            <person name="Braus-Stromeyer S.A."/>
            <person name="Caldana C."/>
            <person name="Canovas D."/>
            <person name="Cerqueira G.C."/>
            <person name="Chen F."/>
            <person name="Chen W."/>
            <person name="Choi C."/>
            <person name="Clum A."/>
            <person name="Dos Santos R.A."/>
            <person name="Damasio A.R."/>
            <person name="Diallinas G."/>
            <person name="Emri T."/>
            <person name="Fekete E."/>
            <person name="Flipphi M."/>
            <person name="Freyberg S."/>
            <person name="Gallo A."/>
            <person name="Gournas C."/>
            <person name="Habgood R."/>
            <person name="Hainaut M."/>
            <person name="Harispe M.L."/>
            <person name="Henrissat B."/>
            <person name="Hilden K.S."/>
            <person name="Hope R."/>
            <person name="Hossain A."/>
            <person name="Karabika E."/>
            <person name="Karaffa L."/>
            <person name="Karanyi Z."/>
            <person name="Krasevec N."/>
            <person name="Kuo A."/>
            <person name="Kusch H."/>
            <person name="LaButti K."/>
            <person name="Lagendijk E.L."/>
            <person name="Lapidus A."/>
            <person name="Levasseur A."/>
            <person name="Lindquist E."/>
            <person name="Lipzen A."/>
            <person name="Logrieco A.F."/>
            <person name="MacCabe A."/>
            <person name="Maekelae M.R."/>
            <person name="Malavazi I."/>
            <person name="Melin P."/>
            <person name="Meyer V."/>
            <person name="Mielnichuk N."/>
            <person name="Miskei M."/>
            <person name="Molnar A.P."/>
            <person name="Mule G."/>
            <person name="Ngan C.Y."/>
            <person name="Orejas M."/>
            <person name="Orosz E."/>
            <person name="Ouedraogo J.P."/>
            <person name="Overkamp K.M."/>
            <person name="Park H.-S."/>
            <person name="Perrone G."/>
            <person name="Piumi F."/>
            <person name="Punt P.J."/>
            <person name="Ram A.F."/>
            <person name="Ramon A."/>
            <person name="Rauscher S."/>
            <person name="Record E."/>
            <person name="Riano-Pachon D.M."/>
            <person name="Robert V."/>
            <person name="Roehrig J."/>
            <person name="Ruller R."/>
            <person name="Salamov A."/>
            <person name="Salih N.S."/>
            <person name="Samson R.A."/>
            <person name="Sandor E."/>
            <person name="Sanguinetti M."/>
            <person name="Schuetze T."/>
            <person name="Sepcic K."/>
            <person name="Shelest E."/>
            <person name="Sherlock G."/>
            <person name="Sophianopoulou V."/>
            <person name="Squina F.M."/>
            <person name="Sun H."/>
            <person name="Susca A."/>
            <person name="Todd R.B."/>
            <person name="Tsang A."/>
            <person name="Unkles S.E."/>
            <person name="van de Wiele N."/>
            <person name="van Rossen-Uffink D."/>
            <person name="Oliveira J.V."/>
            <person name="Vesth T.C."/>
            <person name="Visser J."/>
            <person name="Yu J.-H."/>
            <person name="Zhou M."/>
            <person name="Andersen M.R."/>
            <person name="Archer D.B."/>
            <person name="Baker S.E."/>
            <person name="Benoit I."/>
            <person name="Brakhage A.A."/>
            <person name="Braus G.H."/>
            <person name="Fischer R."/>
            <person name="Frisvad J.C."/>
            <person name="Goldman G.H."/>
            <person name="Houbraken J."/>
            <person name="Oakley B."/>
            <person name="Pocsi I."/>
            <person name="Scazzocchio C."/>
            <person name="Seiboth B."/>
            <person name="vanKuyk P.A."/>
            <person name="Wortman J."/>
            <person name="Dyer P.S."/>
            <person name="Grigoriev I.V."/>
        </authorList>
    </citation>
    <scope>NUCLEOTIDE SEQUENCE [LARGE SCALE GENOMIC DNA]</scope>
    <source>
        <strain evidence="9">CBS 593.65</strain>
    </source>
</reference>
<dbReference type="InterPro" id="IPR000796">
    <property type="entry name" value="Asp_trans"/>
</dbReference>
<evidence type="ECO:0000256" key="5">
    <source>
        <dbReference type="ARBA" id="ARBA00022679"/>
    </source>
</evidence>
<dbReference type="Gene3D" id="3.90.1150.10">
    <property type="entry name" value="Aspartate Aminotransferase, domain 1"/>
    <property type="match status" value="1"/>
</dbReference>
<dbReference type="NCBIfam" id="NF006719">
    <property type="entry name" value="PRK09257.1"/>
    <property type="match status" value="1"/>
</dbReference>
<dbReference type="STRING" id="1036612.A0A1L9TI45"/>
<dbReference type="Gene3D" id="3.40.640.10">
    <property type="entry name" value="Type I PLP-dependent aspartate aminotransferase-like (Major domain)"/>
    <property type="match status" value="1"/>
</dbReference>
<keyword evidence="6" id="KW-0663">Pyridoxal phosphate</keyword>
<dbReference type="AlphaFoldDB" id="A0A1L9TI45"/>
<evidence type="ECO:0000256" key="1">
    <source>
        <dbReference type="ARBA" id="ARBA00001933"/>
    </source>
</evidence>
<dbReference type="SUPFAM" id="SSF53383">
    <property type="entry name" value="PLP-dependent transferases"/>
    <property type="match status" value="1"/>
</dbReference>
<dbReference type="GO" id="GO:0004069">
    <property type="term" value="F:L-aspartate:2-oxoglutarate aminotransferase activity"/>
    <property type="evidence" value="ECO:0007669"/>
    <property type="project" value="TreeGrafter"/>
</dbReference>
<dbReference type="PRINTS" id="PR00799">
    <property type="entry name" value="TRANSAMINASE"/>
</dbReference>
<evidence type="ECO:0000313" key="9">
    <source>
        <dbReference type="Proteomes" id="UP000184356"/>
    </source>
</evidence>
<evidence type="ECO:0000256" key="4">
    <source>
        <dbReference type="ARBA" id="ARBA00022576"/>
    </source>
</evidence>
<dbReference type="GeneID" id="63758222"/>
<dbReference type="PANTHER" id="PTHR11879">
    <property type="entry name" value="ASPARTATE AMINOTRANSFERASE"/>
    <property type="match status" value="1"/>
</dbReference>
<evidence type="ECO:0000313" key="8">
    <source>
        <dbReference type="EMBL" id="OJJ59097.1"/>
    </source>
</evidence>
<sequence>MAPNVPFASVPRAPVDPMFILKARADNDTHPDKVDLGVGVYRQEDGGYYEFPAIQKAKAILARRNIGHDYNPTTGIPSFVRLAREFMFGDSVDSSQKQIASIQTVAGTGANRIAAAFLSAHYRSTYIGTPAWGNYFPLFAHAGLPTETYRYYNSATHELDMDSTLQAAEQAPRGSIFVLQACCHNPTGADMTADKWRSLGDILQRRNHLAFFDVAYHGLGAPEDAARDIWPVRHFAARGVDMIVCQSFSKNMGLYSERVGVLHVVCREAEIAERVQDVLRSLVRWEVSSAPGYGARLAEIILKDEELRMEWLGELAGAAGRLATNRERLHAELTRVLGTPGDWEHLVQDKGLFSLLGIGEGQVERLIDEFHIYLPPNGRINVAGLNDGNVGVVARAIDQVVRGAR</sequence>
<dbReference type="Proteomes" id="UP000184356">
    <property type="component" value="Unassembled WGS sequence"/>
</dbReference>
<name>A0A1L9TI45_9EURO</name>
<dbReference type="InterPro" id="IPR004839">
    <property type="entry name" value="Aminotransferase_I/II_large"/>
</dbReference>
<comment type="cofactor">
    <cofactor evidence="1">
        <name>pyridoxal 5'-phosphate</name>
        <dbReference type="ChEBI" id="CHEBI:597326"/>
    </cofactor>
</comment>
<evidence type="ECO:0000259" key="7">
    <source>
        <dbReference type="Pfam" id="PF00155"/>
    </source>
</evidence>
<comment type="similarity">
    <text evidence="2">Belongs to the class-I pyridoxal-phosphate-dependent aminotransferase family.</text>
</comment>
<dbReference type="RefSeq" id="XP_040702903.1">
    <property type="nucleotide sequence ID" value="XM_040842149.1"/>
</dbReference>
<protein>
    <recommendedName>
        <fullName evidence="7">Aminotransferase class I/classII large domain-containing protein</fullName>
    </recommendedName>
</protein>
<dbReference type="InterPro" id="IPR015422">
    <property type="entry name" value="PyrdxlP-dep_Trfase_small"/>
</dbReference>
<dbReference type="VEuPathDB" id="FungiDB:ASPSYDRAFT_151932"/>
<gene>
    <name evidence="8" type="ORF">ASPSYDRAFT_151932</name>
</gene>
<keyword evidence="5" id="KW-0808">Transferase</keyword>
<evidence type="ECO:0000256" key="3">
    <source>
        <dbReference type="ARBA" id="ARBA00011738"/>
    </source>
</evidence>
<dbReference type="EMBL" id="KV878586">
    <property type="protein sequence ID" value="OJJ59097.1"/>
    <property type="molecule type" value="Genomic_DNA"/>
</dbReference>
<dbReference type="PANTHER" id="PTHR11879:SF55">
    <property type="entry name" value="GLUTAMATE OXALOACETATE TRANSAMINASE 1, ISOFORM B"/>
    <property type="match status" value="1"/>
</dbReference>
<keyword evidence="4" id="KW-0032">Aminotransferase</keyword>
<keyword evidence="9" id="KW-1185">Reference proteome</keyword>
<proteinExistence type="inferred from homology"/>
<dbReference type="OrthoDB" id="6752799at2759"/>
<dbReference type="CDD" id="cd00609">
    <property type="entry name" value="AAT_like"/>
    <property type="match status" value="1"/>
</dbReference>
<feature type="domain" description="Aminotransferase class I/classII large" evidence="7">
    <location>
        <begin position="32"/>
        <end position="397"/>
    </location>
</feature>
<dbReference type="GO" id="GO:0005829">
    <property type="term" value="C:cytosol"/>
    <property type="evidence" value="ECO:0007669"/>
    <property type="project" value="TreeGrafter"/>
</dbReference>
<dbReference type="Pfam" id="PF00155">
    <property type="entry name" value="Aminotran_1_2"/>
    <property type="match status" value="1"/>
</dbReference>
<dbReference type="InterPro" id="IPR015421">
    <property type="entry name" value="PyrdxlP-dep_Trfase_major"/>
</dbReference>